<organism evidence="5 6">
    <name type="scientific">Jeotgalibacillus campisalis</name>
    <dbReference type="NCBI Taxonomy" id="220754"/>
    <lineage>
        <taxon>Bacteria</taxon>
        <taxon>Bacillati</taxon>
        <taxon>Bacillota</taxon>
        <taxon>Bacilli</taxon>
        <taxon>Bacillales</taxon>
        <taxon>Caryophanaceae</taxon>
        <taxon>Jeotgalibacillus</taxon>
    </lineage>
</organism>
<dbReference type="PANTHER" id="PTHR43792">
    <property type="entry name" value="GNAT FAMILY, PUTATIVE (AFU_ORTHOLOGUE AFUA_3G00765)-RELATED-RELATED"/>
    <property type="match status" value="1"/>
</dbReference>
<comment type="similarity">
    <text evidence="3">Belongs to the acetyltransferase family. RimJ subfamily.</text>
</comment>
<sequence length="181" mass="21169">MILLKSERLYFRPLGVEDVDLFVQLLRRNRDFWTVHEPRHPESFYTREVQLEKLAEAQAQLKLGKEYSWGIFLSDSNELIGSISIYSIRRLPFSSAYIGYSLDYSKTMQGFGTEAVTAALRFAFRDFGLHRMEALVSPRNLASIKVLEKVGMQQEGRLRQNLFINGVWEDHFLYSMIEDDF</sequence>
<keyword evidence="2" id="KW-0012">Acyltransferase</keyword>
<dbReference type="Proteomes" id="UP000031972">
    <property type="component" value="Unassembled WGS sequence"/>
</dbReference>
<dbReference type="SUPFAM" id="SSF55729">
    <property type="entry name" value="Acyl-CoA N-acyltransferases (Nat)"/>
    <property type="match status" value="1"/>
</dbReference>
<evidence type="ECO:0000313" key="6">
    <source>
        <dbReference type="Proteomes" id="UP000031972"/>
    </source>
</evidence>
<dbReference type="PATRIC" id="fig|220754.4.peg.2442"/>
<gene>
    <name evidence="5" type="ORF">KR50_24260</name>
</gene>
<dbReference type="InterPro" id="IPR051531">
    <property type="entry name" value="N-acetyltransferase"/>
</dbReference>
<dbReference type="RefSeq" id="WP_041058571.1">
    <property type="nucleotide sequence ID" value="NZ_JXRR01000015.1"/>
</dbReference>
<evidence type="ECO:0000259" key="4">
    <source>
        <dbReference type="PROSITE" id="PS51186"/>
    </source>
</evidence>
<dbReference type="PANTHER" id="PTHR43792:SF8">
    <property type="entry name" value="[RIBOSOMAL PROTEIN US5]-ALANINE N-ACETYLTRANSFERASE"/>
    <property type="match status" value="1"/>
</dbReference>
<keyword evidence="6" id="KW-1185">Reference proteome</keyword>
<dbReference type="InterPro" id="IPR016181">
    <property type="entry name" value="Acyl_CoA_acyltransferase"/>
</dbReference>
<dbReference type="GO" id="GO:0008999">
    <property type="term" value="F:protein-N-terminal-alanine acetyltransferase activity"/>
    <property type="evidence" value="ECO:0007669"/>
    <property type="project" value="TreeGrafter"/>
</dbReference>
<name>A0A0C2RZ85_9BACL</name>
<dbReference type="AlphaFoldDB" id="A0A0C2RZ85"/>
<evidence type="ECO:0000256" key="1">
    <source>
        <dbReference type="ARBA" id="ARBA00022679"/>
    </source>
</evidence>
<proteinExistence type="inferred from homology"/>
<protein>
    <submittedName>
        <fullName evidence="5">Alanine acetyltransferase</fullName>
    </submittedName>
</protein>
<reference evidence="5 6" key="1">
    <citation type="submission" date="2015-01" db="EMBL/GenBank/DDBJ databases">
        <title>Jeotgalibacillus campisalis genome sequencing.</title>
        <authorList>
            <person name="Goh K.M."/>
            <person name="Chan K.-G."/>
            <person name="Yaakop A.S."/>
            <person name="Ee R."/>
            <person name="Gan H.M."/>
            <person name="Chan C.S."/>
        </authorList>
    </citation>
    <scope>NUCLEOTIDE SEQUENCE [LARGE SCALE GENOMIC DNA]</scope>
    <source>
        <strain evidence="5 6">SF-57</strain>
    </source>
</reference>
<feature type="domain" description="N-acetyltransferase" evidence="4">
    <location>
        <begin position="9"/>
        <end position="174"/>
    </location>
</feature>
<dbReference type="PROSITE" id="PS51186">
    <property type="entry name" value="GNAT"/>
    <property type="match status" value="1"/>
</dbReference>
<dbReference type="OrthoDB" id="9795206at2"/>
<keyword evidence="1 5" id="KW-0808">Transferase</keyword>
<evidence type="ECO:0000256" key="3">
    <source>
        <dbReference type="ARBA" id="ARBA00038502"/>
    </source>
</evidence>
<evidence type="ECO:0000256" key="2">
    <source>
        <dbReference type="ARBA" id="ARBA00023315"/>
    </source>
</evidence>
<dbReference type="GO" id="GO:0005737">
    <property type="term" value="C:cytoplasm"/>
    <property type="evidence" value="ECO:0007669"/>
    <property type="project" value="TreeGrafter"/>
</dbReference>
<dbReference type="Pfam" id="PF13302">
    <property type="entry name" value="Acetyltransf_3"/>
    <property type="match status" value="1"/>
</dbReference>
<accession>A0A0C2RZ85</accession>
<dbReference type="EMBL" id="JXRR01000015">
    <property type="protein sequence ID" value="KIL47104.1"/>
    <property type="molecule type" value="Genomic_DNA"/>
</dbReference>
<comment type="caution">
    <text evidence="5">The sequence shown here is derived from an EMBL/GenBank/DDBJ whole genome shotgun (WGS) entry which is preliminary data.</text>
</comment>
<dbReference type="InterPro" id="IPR000182">
    <property type="entry name" value="GNAT_dom"/>
</dbReference>
<evidence type="ECO:0000313" key="5">
    <source>
        <dbReference type="EMBL" id="KIL47104.1"/>
    </source>
</evidence>
<dbReference type="Gene3D" id="3.40.630.30">
    <property type="match status" value="1"/>
</dbReference>